<feature type="chain" id="PRO_5025055697" evidence="2">
    <location>
        <begin position="22"/>
        <end position="189"/>
    </location>
</feature>
<accession>A0A5Q0QE69</accession>
<sequence>MKNIAFLISFLMLFTFGYAQKPPMPKATPPSKPMLKDGKPKQVESPLDSSSVTTSDGVKINIRYGSPSLRGRELGVDLLKPGERWRTGANETTTVEFDKNVTVNGQKLSAGKYGLNTIPGEQTSTLIFNKNWKQWGAKFDEKEDVLKVNVPNERKSESQERLTITANESGKIHLAWGTYGLSLDIKADQ</sequence>
<evidence type="ECO:0000313" key="4">
    <source>
        <dbReference type="Proteomes" id="UP000326921"/>
    </source>
</evidence>
<name>A0A5Q0QE69_9SPHI</name>
<dbReference type="Pfam" id="PF11138">
    <property type="entry name" value="DUF2911"/>
    <property type="match status" value="1"/>
</dbReference>
<keyword evidence="4" id="KW-1185">Reference proteome</keyword>
<dbReference type="RefSeq" id="WP_153512355.1">
    <property type="nucleotide sequence ID" value="NZ_CP045652.1"/>
</dbReference>
<dbReference type="KEGG" id="sphe:GFH32_14880"/>
<evidence type="ECO:0000256" key="2">
    <source>
        <dbReference type="SAM" id="SignalP"/>
    </source>
</evidence>
<gene>
    <name evidence="3" type="ORF">GFH32_14880</name>
</gene>
<evidence type="ECO:0000313" key="3">
    <source>
        <dbReference type="EMBL" id="QGA27519.1"/>
    </source>
</evidence>
<dbReference type="Proteomes" id="UP000326921">
    <property type="component" value="Chromosome"/>
</dbReference>
<reference evidence="3 4" key="1">
    <citation type="submission" date="2019-10" db="EMBL/GenBank/DDBJ databases">
        <authorList>
            <person name="Dong K."/>
        </authorList>
    </citation>
    <scope>NUCLEOTIDE SEQUENCE [LARGE SCALE GENOMIC DNA]</scope>
    <source>
        <strain evidence="4">dk4302</strain>
    </source>
</reference>
<dbReference type="AlphaFoldDB" id="A0A5Q0QE69"/>
<dbReference type="InterPro" id="IPR021314">
    <property type="entry name" value="DUF2911"/>
</dbReference>
<proteinExistence type="predicted"/>
<feature type="region of interest" description="Disordered" evidence="1">
    <location>
        <begin position="24"/>
        <end position="54"/>
    </location>
</feature>
<evidence type="ECO:0000256" key="1">
    <source>
        <dbReference type="SAM" id="MobiDB-lite"/>
    </source>
</evidence>
<organism evidence="3 4">
    <name type="scientific">Sphingobacterium zhuxiongii</name>
    <dbReference type="NCBI Taxonomy" id="2662364"/>
    <lineage>
        <taxon>Bacteria</taxon>
        <taxon>Pseudomonadati</taxon>
        <taxon>Bacteroidota</taxon>
        <taxon>Sphingobacteriia</taxon>
        <taxon>Sphingobacteriales</taxon>
        <taxon>Sphingobacteriaceae</taxon>
        <taxon>Sphingobacterium</taxon>
    </lineage>
</organism>
<dbReference type="EMBL" id="CP045652">
    <property type="protein sequence ID" value="QGA27519.1"/>
    <property type="molecule type" value="Genomic_DNA"/>
</dbReference>
<keyword evidence="2" id="KW-0732">Signal</keyword>
<feature type="signal peptide" evidence="2">
    <location>
        <begin position="1"/>
        <end position="21"/>
    </location>
</feature>
<protein>
    <submittedName>
        <fullName evidence="3">DUF2911 domain-containing protein</fullName>
    </submittedName>
</protein>